<proteinExistence type="evidence at transcript level"/>
<accession>C9K103</accession>
<dbReference type="EMBL" id="AB185284">
    <property type="protein sequence ID" value="BAI44638.1"/>
    <property type="molecule type" value="mRNA"/>
</dbReference>
<evidence type="ECO:0000256" key="1">
    <source>
        <dbReference type="SAM" id="MobiDB-lite"/>
    </source>
</evidence>
<organism evidence="2">
    <name type="scientific">Mus musculus</name>
    <name type="common">Mouse</name>
    <dbReference type="NCBI Taxonomy" id="10090"/>
    <lineage>
        <taxon>Eukaryota</taxon>
        <taxon>Metazoa</taxon>
        <taxon>Chordata</taxon>
        <taxon>Craniata</taxon>
        <taxon>Vertebrata</taxon>
        <taxon>Euteleostomi</taxon>
        <taxon>Mammalia</taxon>
        <taxon>Eutheria</taxon>
        <taxon>Euarchontoglires</taxon>
        <taxon>Glires</taxon>
        <taxon>Rodentia</taxon>
        <taxon>Myomorpha</taxon>
        <taxon>Muroidea</taxon>
        <taxon>Muridae</taxon>
        <taxon>Murinae</taxon>
        <taxon>Mus</taxon>
        <taxon>Mus</taxon>
    </lineage>
</organism>
<feature type="region of interest" description="Disordered" evidence="1">
    <location>
        <begin position="1"/>
        <end position="20"/>
    </location>
</feature>
<reference evidence="2" key="1">
    <citation type="submission" date="2004-07" db="EMBL/GenBank/DDBJ databases">
        <title>Expression of mRNA in mouse spinal cord.</title>
        <authorList>
            <person name="Nishizawa M."/>
            <person name="Ito S."/>
        </authorList>
    </citation>
    <scope>NUCLEOTIDE SEQUENCE</scope>
    <source>
        <strain evidence="2">DdY</strain>
        <tissue evidence="2">Spinal cord</tissue>
    </source>
</reference>
<dbReference type="AlphaFoldDB" id="C9K103"/>
<gene>
    <name evidence="3" type="primary">Sec14l1</name>
    <name evidence="2" type="synonym">naa35</name>
</gene>
<name>C9K103_MOUSE</name>
<dbReference type="AGR" id="MGI:1921386"/>
<protein>
    <submittedName>
        <fullName evidence="2">NAA-35</fullName>
    </submittedName>
</protein>
<evidence type="ECO:0000313" key="2">
    <source>
        <dbReference type="EMBL" id="BAI44638.1"/>
    </source>
</evidence>
<sequence>MSQAEELFPLSPCRRGTVEPPRAESIFKSSKHTTAHSQALSFPEPQGTGCPVRGGWLRGDRVARTWGCSSQCPAPPKMLLPPLWALPVSSVLTHSPS</sequence>
<dbReference type="MGI" id="MGI:1921386">
    <property type="gene designation" value="Sec14l1"/>
</dbReference>
<evidence type="ECO:0000313" key="3">
    <source>
        <dbReference type="MGI" id="MGI:1921386"/>
    </source>
</evidence>